<evidence type="ECO:0000256" key="1">
    <source>
        <dbReference type="SAM" id="MobiDB-lite"/>
    </source>
</evidence>
<evidence type="ECO:0000313" key="3">
    <source>
        <dbReference type="Proteomes" id="UP000006620"/>
    </source>
</evidence>
<gene>
    <name evidence="2" type="ordered locus">KNP414_05595</name>
</gene>
<dbReference type="EMBL" id="CP002869">
    <property type="protein sequence ID" value="AEI44119.1"/>
    <property type="molecule type" value="Genomic_DNA"/>
</dbReference>
<organism evidence="2 3">
    <name type="scientific">Paenibacillus mucilaginosus (strain KNP414)</name>
    <dbReference type="NCBI Taxonomy" id="1036673"/>
    <lineage>
        <taxon>Bacteria</taxon>
        <taxon>Bacillati</taxon>
        <taxon>Bacillota</taxon>
        <taxon>Bacilli</taxon>
        <taxon>Bacillales</taxon>
        <taxon>Paenibacillaceae</taxon>
        <taxon>Paenibacillus</taxon>
    </lineage>
</organism>
<protein>
    <submittedName>
        <fullName evidence="2">Uncharacterized protein</fullName>
    </submittedName>
</protein>
<proteinExistence type="predicted"/>
<dbReference type="KEGG" id="pms:KNP414_05595"/>
<reference evidence="3" key="1">
    <citation type="submission" date="2011-06" db="EMBL/GenBank/DDBJ databases">
        <title>Complete genome sequence of Paenibacillus mucilaginosus KNP414.</title>
        <authorList>
            <person name="Wang J."/>
            <person name="Hu S."/>
            <person name="Hu X."/>
            <person name="Zhang B."/>
            <person name="Dong D."/>
            <person name="Zhang S."/>
            <person name="Zhao K."/>
            <person name="Wu D."/>
        </authorList>
    </citation>
    <scope>NUCLEOTIDE SEQUENCE [LARGE SCALE GENOMIC DNA]</scope>
    <source>
        <strain evidence="3">KNP414</strain>
    </source>
</reference>
<dbReference type="Proteomes" id="UP000006620">
    <property type="component" value="Chromosome"/>
</dbReference>
<name>F8FLJ2_PAEMK</name>
<dbReference type="HOGENOM" id="CLU_3101702_0_0_9"/>
<evidence type="ECO:0000313" key="2">
    <source>
        <dbReference type="EMBL" id="AEI44119.1"/>
    </source>
</evidence>
<dbReference type="PATRIC" id="fig|1036673.3.peg.5190"/>
<dbReference type="AlphaFoldDB" id="F8FLJ2"/>
<sequence length="51" mass="5526">MGDIHGNHSLSIQGLLVILIGIDDNTIIRPPEPDVQSGRRPSRSPTMARPP</sequence>
<feature type="region of interest" description="Disordered" evidence="1">
    <location>
        <begin position="27"/>
        <end position="51"/>
    </location>
</feature>
<accession>F8FLJ2</accession>
<reference evidence="2 3" key="2">
    <citation type="journal article" date="2013" name="Genome Announc.">
        <title>Genome Sequence of Growth-Improving Paenibacillus mucilaginosus Strain KNP414.</title>
        <authorList>
            <person name="Lu J.J."/>
            <person name="Wang J.F."/>
            <person name="Hu X.F."/>
        </authorList>
    </citation>
    <scope>NUCLEOTIDE SEQUENCE [LARGE SCALE GENOMIC DNA]</scope>
    <source>
        <strain evidence="2 3">KNP414</strain>
    </source>
</reference>